<dbReference type="SMART" id="SM00356">
    <property type="entry name" value="ZnF_C3H1"/>
    <property type="match status" value="1"/>
</dbReference>
<feature type="domain" description="TFIIS N-terminal" evidence="5">
    <location>
        <begin position="71"/>
        <end position="145"/>
    </location>
</feature>
<proteinExistence type="predicted"/>
<feature type="region of interest" description="Disordered" evidence="3">
    <location>
        <begin position="408"/>
        <end position="805"/>
    </location>
</feature>
<feature type="compositionally biased region" description="Basic residues" evidence="3">
    <location>
        <begin position="661"/>
        <end position="670"/>
    </location>
</feature>
<feature type="region of interest" description="Disordered" evidence="3">
    <location>
        <begin position="1139"/>
        <end position="1192"/>
    </location>
</feature>
<feature type="compositionally biased region" description="Basic and acidic residues" evidence="3">
    <location>
        <begin position="724"/>
        <end position="746"/>
    </location>
</feature>
<feature type="compositionally biased region" description="Acidic residues" evidence="3">
    <location>
        <begin position="753"/>
        <end position="763"/>
    </location>
</feature>
<evidence type="ECO:0000256" key="2">
    <source>
        <dbReference type="PROSITE-ProRule" id="PRU00723"/>
    </source>
</evidence>
<feature type="compositionally biased region" description="Basic and acidic residues" evidence="3">
    <location>
        <begin position="504"/>
        <end position="537"/>
    </location>
</feature>
<dbReference type="InterPro" id="IPR017923">
    <property type="entry name" value="TFIIS_N"/>
</dbReference>
<dbReference type="Pfam" id="PF08711">
    <property type="entry name" value="Med26"/>
    <property type="match status" value="1"/>
</dbReference>
<keyword evidence="2" id="KW-0863">Zinc-finger</keyword>
<comment type="subcellular location">
    <subcellularLocation>
        <location evidence="1">Nucleus</location>
    </subcellularLocation>
</comment>
<feature type="region of interest" description="Disordered" evidence="3">
    <location>
        <begin position="938"/>
        <end position="1016"/>
    </location>
</feature>
<feature type="compositionally biased region" description="Pro residues" evidence="3">
    <location>
        <begin position="592"/>
        <end position="604"/>
    </location>
</feature>
<evidence type="ECO:0000259" key="5">
    <source>
        <dbReference type="PROSITE" id="PS51319"/>
    </source>
</evidence>
<feature type="compositionally biased region" description="Pro residues" evidence="3">
    <location>
        <begin position="955"/>
        <end position="972"/>
    </location>
</feature>
<feature type="domain" description="C3H1-type" evidence="4">
    <location>
        <begin position="1190"/>
        <end position="1217"/>
    </location>
</feature>
<dbReference type="GO" id="GO:0072357">
    <property type="term" value="C:PTW/PP1 phosphatase complex"/>
    <property type="evidence" value="ECO:0007669"/>
    <property type="project" value="TreeGrafter"/>
</dbReference>
<evidence type="ECO:0000256" key="3">
    <source>
        <dbReference type="SAM" id="MobiDB-lite"/>
    </source>
</evidence>
<evidence type="ECO:0000256" key="1">
    <source>
        <dbReference type="PROSITE-ProRule" id="PRU00649"/>
    </source>
</evidence>
<keyword evidence="2" id="KW-0862">Zinc</keyword>
<reference evidence="6 7" key="1">
    <citation type="submission" date="2024-03" db="EMBL/GenBank/DDBJ databases">
        <title>The genome assembly and annotation of the cricket Gryllus longicercus Weissman &amp; Gray.</title>
        <authorList>
            <person name="Szrajer S."/>
            <person name="Gray D."/>
            <person name="Ylla G."/>
        </authorList>
    </citation>
    <scope>NUCLEOTIDE SEQUENCE [LARGE SCALE GENOMIC DNA]</scope>
    <source>
        <strain evidence="6">DAG 2021-001</strain>
        <tissue evidence="6">Whole body minus gut</tissue>
    </source>
</reference>
<dbReference type="GO" id="GO:0008270">
    <property type="term" value="F:zinc ion binding"/>
    <property type="evidence" value="ECO:0007669"/>
    <property type="project" value="UniProtKB-KW"/>
</dbReference>
<sequence length="1223" mass="135035">MPRIDPLQLLKCLSVLLAPNGGIKSKEEVQRLASLMTKFSKKLVSKCIYIQILKTTKTDLLGMFMAAGGWNLIHMWLSDAIIAKNWPLIQELLELLLMCPVDVERLKTNTCPKLIKGLSKDGSNENVRLLAGKLVEQWLRIVKGECAEAGKSTSVPDIKPVISEMTLSVCDVKPVISEVKPVVPETKLIVPDVKSEIPEIKPLVSEVKSEVCSVEQTADKNVDLVNVNLGERVQSDSVPKEELGDNEIKEEGIVESANVKLETIVETMSIKTEGANIKLEKVDPGDEDLDGVGTWNGPVGQLPVYKITIRDGKQVLAKVYSGDRTKKLPEDEEQEDTPEAVKSPVRNCSVNVNKLNESVVSENQQIKDEPDLKIEDMKGSVGAKTKIKSEIVCNENLKTKEGHKKVKDLVLSNKSDKKSKSSELNKDKGKDIKDKDKSKEKIKEKEKIKDKTKEKEKVKEKEKDKKLSDSVSEKDLSQADRDKATLAKLIPPTISKLGKIPKKPKTEDNQKNESKSPLNEGKKSPDSAKKSVPESKKNSISIEVRNKDGSRPKTVKKFNSKFRSTGLEEEVKPPPSRLQKKPIPLPEKKPVKLPPLKRPSPPKEAGPLEKKMKPTPDLSVEELKKNEKPGSIKLIPSKPKPPFLQESDMFMDALTASSKKEPRKRKRRISSSKDSSDKKESGSKDETTPPSSPVSDEIKSPPIMKPALKFYQDTMEAEDEKESEDSKDSEKKEEIESSISKEEPEGRSTPTPEGEDDSGDSGDSDSKKRKVAQEEASDNISTENDSTEERPSGHPKGVLVYHKSRKGPKKLVRWKPEKDLETIKYFELDETERVNVTKNFMDMKQIERSHEREALMSRKMPQDDNAEEDSSWLPLIPIDCNPPLVEPGKNSREKDVQYAREKVVLQAIYFDRSMIPDFPGEPDMEIHATTDPVIIPLDDVTGNTDSVNDFTSTPWPEPKPMIIPQSPPPQYPLPQQQQPPQQSPQSQQQIVSPSPQFGTFGHQSFSPSPMFPNQPGVPNVANAMGVMMTTPVGGGSGDWRTGDGKVVAMGEMAGAPMEMYNQGGMPVGGMGVNMNMNMGMNMGMNMNMNMGMNMGIPSNMPGDMNYNMMGAGDDMGGPGGPFPPQNYPMGGPPNMYGYQNSRGPGPGPGPNMGNMRGRGGRGGRGQWFGNQQGGGRWQGGSGSSGRGRGWSSRTVCKHFRGGYCRMQEKCPFLHPGVNGPPQF</sequence>
<evidence type="ECO:0000313" key="7">
    <source>
        <dbReference type="Proteomes" id="UP001378592"/>
    </source>
</evidence>
<dbReference type="PROSITE" id="PS50103">
    <property type="entry name" value="ZF_C3H1"/>
    <property type="match status" value="1"/>
</dbReference>
<dbReference type="PANTHER" id="PTHR46557">
    <property type="entry name" value="SERINE/THREONINE-PROTEIN PHOSPHATASE 1 REGULATORY SUBUNIT 10-RELATED"/>
    <property type="match status" value="1"/>
</dbReference>
<name>A0AAN9VXW7_9ORTH</name>
<dbReference type="PANTHER" id="PTHR46557:SF1">
    <property type="entry name" value="SERINE_THREONINE-PROTEIN PHOSPHATASE 1 REGULATORY SUBUNIT 10"/>
    <property type="match status" value="1"/>
</dbReference>
<keyword evidence="7" id="KW-1185">Reference proteome</keyword>
<dbReference type="SUPFAM" id="SSF47676">
    <property type="entry name" value="Conserved domain common to transcription factors TFIIS, elongin A, CRSP70"/>
    <property type="match status" value="1"/>
</dbReference>
<dbReference type="InterPro" id="IPR035441">
    <property type="entry name" value="TFIIS/LEDGF_dom_sf"/>
</dbReference>
<feature type="compositionally biased region" description="Basic and acidic residues" evidence="3">
    <location>
        <begin position="621"/>
        <end position="630"/>
    </location>
</feature>
<evidence type="ECO:0000259" key="4">
    <source>
        <dbReference type="PROSITE" id="PS50103"/>
    </source>
</evidence>
<keyword evidence="2" id="KW-0479">Metal-binding</keyword>
<dbReference type="GO" id="GO:0008157">
    <property type="term" value="F:protein phosphatase 1 binding"/>
    <property type="evidence" value="ECO:0007669"/>
    <property type="project" value="TreeGrafter"/>
</dbReference>
<accession>A0AAN9VXW7</accession>
<dbReference type="GO" id="GO:0005634">
    <property type="term" value="C:nucleus"/>
    <property type="evidence" value="ECO:0007669"/>
    <property type="project" value="UniProtKB-SubCell"/>
</dbReference>
<dbReference type="Proteomes" id="UP001378592">
    <property type="component" value="Unassembled WGS sequence"/>
</dbReference>
<dbReference type="EMBL" id="JAZDUA010000025">
    <property type="protein sequence ID" value="KAK7872408.1"/>
    <property type="molecule type" value="Genomic_DNA"/>
</dbReference>
<gene>
    <name evidence="6" type="ORF">R5R35_007015</name>
</gene>
<feature type="compositionally biased region" description="Basic and acidic residues" evidence="3">
    <location>
        <begin position="674"/>
        <end position="687"/>
    </location>
</feature>
<evidence type="ECO:0008006" key="8">
    <source>
        <dbReference type="Google" id="ProtNLM"/>
    </source>
</evidence>
<organism evidence="6 7">
    <name type="scientific">Gryllus longicercus</name>
    <dbReference type="NCBI Taxonomy" id="2509291"/>
    <lineage>
        <taxon>Eukaryota</taxon>
        <taxon>Metazoa</taxon>
        <taxon>Ecdysozoa</taxon>
        <taxon>Arthropoda</taxon>
        <taxon>Hexapoda</taxon>
        <taxon>Insecta</taxon>
        <taxon>Pterygota</taxon>
        <taxon>Neoptera</taxon>
        <taxon>Polyneoptera</taxon>
        <taxon>Orthoptera</taxon>
        <taxon>Ensifera</taxon>
        <taxon>Gryllidea</taxon>
        <taxon>Grylloidea</taxon>
        <taxon>Gryllidae</taxon>
        <taxon>Gryllinae</taxon>
        <taxon>Gryllus</taxon>
    </lineage>
</organism>
<comment type="caution">
    <text evidence="6">The sequence shown here is derived from an EMBL/GenBank/DDBJ whole genome shotgun (WGS) entry which is preliminary data.</text>
</comment>
<feature type="compositionally biased region" description="Low complexity" evidence="3">
    <location>
        <begin position="973"/>
        <end position="996"/>
    </location>
</feature>
<feature type="compositionally biased region" description="Polar residues" evidence="3">
    <location>
        <begin position="941"/>
        <end position="954"/>
    </location>
</feature>
<dbReference type="InterPro" id="IPR000571">
    <property type="entry name" value="Znf_CCCH"/>
</dbReference>
<evidence type="ECO:0000313" key="6">
    <source>
        <dbReference type="EMBL" id="KAK7872408.1"/>
    </source>
</evidence>
<dbReference type="PROSITE" id="PS51319">
    <property type="entry name" value="TFIIS_N"/>
    <property type="match status" value="1"/>
</dbReference>
<keyword evidence="1" id="KW-0539">Nucleus</keyword>
<dbReference type="Gene3D" id="1.20.930.10">
    <property type="entry name" value="Conserved domain common to transcription factors TFIIS, elongin A, CRSP70"/>
    <property type="match status" value="1"/>
</dbReference>
<feature type="zinc finger region" description="C3H1-type" evidence="2">
    <location>
        <begin position="1190"/>
        <end position="1217"/>
    </location>
</feature>
<dbReference type="GO" id="GO:0000785">
    <property type="term" value="C:chromatin"/>
    <property type="evidence" value="ECO:0007669"/>
    <property type="project" value="TreeGrafter"/>
</dbReference>
<feature type="compositionally biased region" description="Basic and acidic residues" evidence="3">
    <location>
        <begin position="414"/>
        <end position="485"/>
    </location>
</feature>
<protein>
    <recommendedName>
        <fullName evidence="8">Serine/threonine-protein phosphatase 1 regulatory subunit 10</fullName>
    </recommendedName>
</protein>
<feature type="compositionally biased region" description="Gly residues" evidence="3">
    <location>
        <begin position="1156"/>
        <end position="1188"/>
    </location>
</feature>
<dbReference type="AlphaFoldDB" id="A0AAN9VXW7"/>